<evidence type="ECO:0000256" key="1">
    <source>
        <dbReference type="SAM" id="MobiDB-lite"/>
    </source>
</evidence>
<feature type="compositionally biased region" description="Basic and acidic residues" evidence="1">
    <location>
        <begin position="201"/>
        <end position="213"/>
    </location>
</feature>
<feature type="compositionally biased region" description="Basic residues" evidence="1">
    <location>
        <begin position="77"/>
        <end position="86"/>
    </location>
</feature>
<reference evidence="2 3" key="1">
    <citation type="journal article" date="2020" name="BMC Genomics">
        <title>Intraspecific diversification of the crop wild relative Brassica cretica Lam. using demographic model selection.</title>
        <authorList>
            <person name="Kioukis A."/>
            <person name="Michalopoulou V.A."/>
            <person name="Briers L."/>
            <person name="Pirintsos S."/>
            <person name="Studholme D.J."/>
            <person name="Pavlidis P."/>
            <person name="Sarris P.F."/>
        </authorList>
    </citation>
    <scope>NUCLEOTIDE SEQUENCE [LARGE SCALE GENOMIC DNA]</scope>
    <source>
        <strain evidence="3">cv. PFS-1207/04</strain>
    </source>
</reference>
<organism evidence="2 3">
    <name type="scientific">Brassica cretica</name>
    <name type="common">Mustard</name>
    <dbReference type="NCBI Taxonomy" id="69181"/>
    <lineage>
        <taxon>Eukaryota</taxon>
        <taxon>Viridiplantae</taxon>
        <taxon>Streptophyta</taxon>
        <taxon>Embryophyta</taxon>
        <taxon>Tracheophyta</taxon>
        <taxon>Spermatophyta</taxon>
        <taxon>Magnoliopsida</taxon>
        <taxon>eudicotyledons</taxon>
        <taxon>Gunneridae</taxon>
        <taxon>Pentapetalae</taxon>
        <taxon>rosids</taxon>
        <taxon>malvids</taxon>
        <taxon>Brassicales</taxon>
        <taxon>Brassicaceae</taxon>
        <taxon>Brassiceae</taxon>
        <taxon>Brassica</taxon>
    </lineage>
</organism>
<sequence length="245" mass="26436">MVMGHETTRDETLTASPRSAVVPDLVDTSLSEENLTPEIVEPEKVNKKGKKRAVNSLSVSSGEWISAEAQSDEPPKKKTKKKKKKKSVEEQIEPDEVVEDLEIVVHDGSGNDATAWTEGGSSGSPAAPLERKKRKKQSVDRDVSASIKRDDFHASKERGGSVTGVSNDGENLDPPQKGKKAGFGLDSIVELSDTSVEEDVAEKSDEKASERDATMNPLELTMGGVEDVPEWGARVTADDPNRVEG</sequence>
<feature type="region of interest" description="Disordered" evidence="1">
    <location>
        <begin position="1"/>
        <end position="245"/>
    </location>
</feature>
<comment type="caution">
    <text evidence="2">The sequence shown here is derived from an EMBL/GenBank/DDBJ whole genome shotgun (WGS) entry which is preliminary data.</text>
</comment>
<keyword evidence="3" id="KW-1185">Reference proteome</keyword>
<protein>
    <submittedName>
        <fullName evidence="2">Uncharacterized protein</fullName>
    </submittedName>
</protein>
<evidence type="ECO:0000313" key="2">
    <source>
        <dbReference type="EMBL" id="KAF3496413.1"/>
    </source>
</evidence>
<name>A0ABQ7AFN2_BRACR</name>
<feature type="compositionally biased region" description="Basic and acidic residues" evidence="1">
    <location>
        <begin position="236"/>
        <end position="245"/>
    </location>
</feature>
<dbReference type="EMBL" id="QGKV02002055">
    <property type="protein sequence ID" value="KAF3496413.1"/>
    <property type="molecule type" value="Genomic_DNA"/>
</dbReference>
<evidence type="ECO:0000313" key="3">
    <source>
        <dbReference type="Proteomes" id="UP000266723"/>
    </source>
</evidence>
<gene>
    <name evidence="2" type="ORF">DY000_02052942</name>
</gene>
<accession>A0ABQ7AFN2</accession>
<feature type="compositionally biased region" description="Basic and acidic residues" evidence="1">
    <location>
        <begin position="137"/>
        <end position="159"/>
    </location>
</feature>
<proteinExistence type="predicted"/>
<feature type="compositionally biased region" description="Basic and acidic residues" evidence="1">
    <location>
        <begin position="1"/>
        <end position="12"/>
    </location>
</feature>
<dbReference type="Proteomes" id="UP000266723">
    <property type="component" value="Unassembled WGS sequence"/>
</dbReference>
<feature type="compositionally biased region" description="Acidic residues" evidence="1">
    <location>
        <begin position="90"/>
        <end position="102"/>
    </location>
</feature>